<comment type="subcellular location">
    <subcellularLocation>
        <location evidence="1">Membrane</location>
        <topology evidence="1">Multi-pass membrane protein</topology>
    </subcellularLocation>
</comment>
<feature type="region of interest" description="Disordered" evidence="5">
    <location>
        <begin position="225"/>
        <end position="260"/>
    </location>
</feature>
<proteinExistence type="predicted"/>
<dbReference type="STRING" id="145388.A0A0D2N0K2"/>
<evidence type="ECO:0000256" key="5">
    <source>
        <dbReference type="SAM" id="MobiDB-lite"/>
    </source>
</evidence>
<evidence type="ECO:0000256" key="6">
    <source>
        <dbReference type="SAM" id="Phobius"/>
    </source>
</evidence>
<feature type="transmembrane region" description="Helical" evidence="6">
    <location>
        <begin position="18"/>
        <end position="36"/>
    </location>
</feature>
<keyword evidence="3 6" id="KW-1133">Transmembrane helix</keyword>
<dbReference type="Proteomes" id="UP000054498">
    <property type="component" value="Unassembled WGS sequence"/>
</dbReference>
<evidence type="ECO:0000259" key="7">
    <source>
        <dbReference type="Pfam" id="PF03798"/>
    </source>
</evidence>
<feature type="domain" description="TLC" evidence="7">
    <location>
        <begin position="40"/>
        <end position="167"/>
    </location>
</feature>
<dbReference type="Pfam" id="PF03798">
    <property type="entry name" value="TRAM_LAG1_CLN8"/>
    <property type="match status" value="1"/>
</dbReference>
<protein>
    <recommendedName>
        <fullName evidence="7">TLC domain-containing protein</fullName>
    </recommendedName>
</protein>
<reference evidence="8 9" key="1">
    <citation type="journal article" date="2013" name="BMC Genomics">
        <title>Reconstruction of the lipid metabolism for the microalga Monoraphidium neglectum from its genome sequence reveals characteristics suitable for biofuel production.</title>
        <authorList>
            <person name="Bogen C."/>
            <person name="Al-Dilaimi A."/>
            <person name="Albersmeier A."/>
            <person name="Wichmann J."/>
            <person name="Grundmann M."/>
            <person name="Rupp O."/>
            <person name="Lauersen K.J."/>
            <person name="Blifernez-Klassen O."/>
            <person name="Kalinowski J."/>
            <person name="Goesmann A."/>
            <person name="Mussgnug J.H."/>
            <person name="Kruse O."/>
        </authorList>
    </citation>
    <scope>NUCLEOTIDE SEQUENCE [LARGE SCALE GENOMIC DNA]</scope>
    <source>
        <strain evidence="8 9">SAG 48.87</strain>
    </source>
</reference>
<evidence type="ECO:0000256" key="4">
    <source>
        <dbReference type="ARBA" id="ARBA00023136"/>
    </source>
</evidence>
<evidence type="ECO:0000313" key="9">
    <source>
        <dbReference type="Proteomes" id="UP000054498"/>
    </source>
</evidence>
<gene>
    <name evidence="8" type="ORF">MNEG_8105</name>
</gene>
<sequence>MFKLVYPKLWDPVKLHDWFNLVVIALLNALNISYLITGEGFTVFWTTTMLYFLFDTVFVGIYPQSVKSPVVILSHHLCTALYMLIPYNYPQYHWCMAYCMLVEVNTWLLIARRCIGGKPIELAFYVTWVGLRNVFYPYLIWAFYKEWRSETVICGSPWNPILITPLLQASCGIHGARGGGNCARATMRAAWRASAAAGWAFLTGLNYHWTLQLVLKLMRPGGKGAAAPCQRSQTPGRAGRAPKGAPDAAADGAAVKSHFL</sequence>
<evidence type="ECO:0000256" key="2">
    <source>
        <dbReference type="ARBA" id="ARBA00022692"/>
    </source>
</evidence>
<evidence type="ECO:0000256" key="3">
    <source>
        <dbReference type="ARBA" id="ARBA00022989"/>
    </source>
</evidence>
<dbReference type="GeneID" id="25740981"/>
<dbReference type="GO" id="GO:0016020">
    <property type="term" value="C:membrane"/>
    <property type="evidence" value="ECO:0007669"/>
    <property type="project" value="UniProtKB-SubCell"/>
</dbReference>
<keyword evidence="9" id="KW-1185">Reference proteome</keyword>
<keyword evidence="4 6" id="KW-0472">Membrane</keyword>
<dbReference type="AlphaFoldDB" id="A0A0D2N0K2"/>
<accession>A0A0D2N0K2</accession>
<evidence type="ECO:0000256" key="1">
    <source>
        <dbReference type="ARBA" id="ARBA00004141"/>
    </source>
</evidence>
<dbReference type="InterPro" id="IPR006634">
    <property type="entry name" value="TLC-dom"/>
</dbReference>
<feature type="transmembrane region" description="Helical" evidence="6">
    <location>
        <begin position="91"/>
        <end position="110"/>
    </location>
</feature>
<dbReference type="OrthoDB" id="39339at2759"/>
<feature type="compositionally biased region" description="Low complexity" evidence="5">
    <location>
        <begin position="235"/>
        <end position="254"/>
    </location>
</feature>
<organism evidence="8 9">
    <name type="scientific">Monoraphidium neglectum</name>
    <dbReference type="NCBI Taxonomy" id="145388"/>
    <lineage>
        <taxon>Eukaryota</taxon>
        <taxon>Viridiplantae</taxon>
        <taxon>Chlorophyta</taxon>
        <taxon>core chlorophytes</taxon>
        <taxon>Chlorophyceae</taxon>
        <taxon>CS clade</taxon>
        <taxon>Sphaeropleales</taxon>
        <taxon>Selenastraceae</taxon>
        <taxon>Monoraphidium</taxon>
    </lineage>
</organism>
<dbReference type="EMBL" id="KK101724">
    <property type="protein sequence ID" value="KIY99855.1"/>
    <property type="molecule type" value="Genomic_DNA"/>
</dbReference>
<feature type="transmembrane region" description="Helical" evidence="6">
    <location>
        <begin position="122"/>
        <end position="144"/>
    </location>
</feature>
<name>A0A0D2N0K2_9CHLO</name>
<feature type="transmembrane region" description="Helical" evidence="6">
    <location>
        <begin position="42"/>
        <end position="62"/>
    </location>
</feature>
<dbReference type="RefSeq" id="XP_013898875.1">
    <property type="nucleotide sequence ID" value="XM_014043421.1"/>
</dbReference>
<keyword evidence="2 6" id="KW-0812">Transmembrane</keyword>
<evidence type="ECO:0000313" key="8">
    <source>
        <dbReference type="EMBL" id="KIY99855.1"/>
    </source>
</evidence>
<dbReference type="KEGG" id="mng:MNEG_8105"/>